<reference evidence="2" key="1">
    <citation type="submission" date="2018-11" db="EMBL/GenBank/DDBJ databases">
        <authorList>
            <consortium name="Pathogen Informatics"/>
        </authorList>
    </citation>
    <scope>NUCLEOTIDE SEQUENCE</scope>
</reference>
<gene>
    <name evidence="2" type="ORF">PXEA_LOCUS1179</name>
</gene>
<protein>
    <submittedName>
        <fullName evidence="2">Uncharacterized protein</fullName>
    </submittedName>
</protein>
<comment type="caution">
    <text evidence="2">The sequence shown here is derived from an EMBL/GenBank/DDBJ whole genome shotgun (WGS) entry which is preliminary data.</text>
</comment>
<feature type="transmembrane region" description="Helical" evidence="1">
    <location>
        <begin position="200"/>
        <end position="218"/>
    </location>
</feature>
<accession>A0A3S4ZZ08</accession>
<keyword evidence="1" id="KW-0472">Membrane</keyword>
<evidence type="ECO:0000256" key="1">
    <source>
        <dbReference type="SAM" id="Phobius"/>
    </source>
</evidence>
<evidence type="ECO:0000313" key="3">
    <source>
        <dbReference type="Proteomes" id="UP000784294"/>
    </source>
</evidence>
<proteinExistence type="predicted"/>
<dbReference type="AlphaFoldDB" id="A0A3S4ZZ08"/>
<feature type="transmembrane region" description="Helical" evidence="1">
    <location>
        <begin position="224"/>
        <end position="244"/>
    </location>
</feature>
<dbReference type="Proteomes" id="UP000784294">
    <property type="component" value="Unassembled WGS sequence"/>
</dbReference>
<name>A0A3S4ZZ08_9PLAT</name>
<keyword evidence="1" id="KW-0812">Transmembrane</keyword>
<keyword evidence="1" id="KW-1133">Transmembrane helix</keyword>
<evidence type="ECO:0000313" key="2">
    <source>
        <dbReference type="EMBL" id="VEL07739.1"/>
    </source>
</evidence>
<feature type="transmembrane region" description="Helical" evidence="1">
    <location>
        <begin position="276"/>
        <end position="293"/>
    </location>
</feature>
<keyword evidence="3" id="KW-1185">Reference proteome</keyword>
<sequence length="359" mass="40608">MPISIGNDCPRDQHSSIVIFFGTGIPPPQCHLVPLFLGTGFPRYRRSSVWVLFGIPLSQCPLGSVFLGRDFPVSPHSSVQIFFAIGIPLSLLALVLIFLGIGIPLFRCSLVPEYFSIEFTRYRHSSIPIFFDTDFSRCSLLPVFLRTDSPLHRFFSFPDGHSYHYTSALILIDISILRSSYSFEPIISEFLVTVFLKIGIPRYGFSSVIISLCTRILLYQCSLVQVFFGSDFLLFLCSLVPLYFSNGFSQNRHSSRFSSDSVLITTGILRFGFPRYRYYSVSIFLCITIPPYGYSLELIFPGTSIPLSRSSFVLVSSVPIFLSIDIPRYRYIKYRFSLVSTSLGTGIFLAYKNKANTNH</sequence>
<feature type="transmembrane region" description="Helical" evidence="1">
    <location>
        <begin position="299"/>
        <end position="322"/>
    </location>
</feature>
<dbReference type="EMBL" id="CAAALY010002376">
    <property type="protein sequence ID" value="VEL07739.1"/>
    <property type="molecule type" value="Genomic_DNA"/>
</dbReference>
<feature type="transmembrane region" description="Helical" evidence="1">
    <location>
        <begin position="49"/>
        <end position="69"/>
    </location>
</feature>
<organism evidence="2 3">
    <name type="scientific">Protopolystoma xenopodis</name>
    <dbReference type="NCBI Taxonomy" id="117903"/>
    <lineage>
        <taxon>Eukaryota</taxon>
        <taxon>Metazoa</taxon>
        <taxon>Spiralia</taxon>
        <taxon>Lophotrochozoa</taxon>
        <taxon>Platyhelminthes</taxon>
        <taxon>Monogenea</taxon>
        <taxon>Polyopisthocotylea</taxon>
        <taxon>Polystomatidea</taxon>
        <taxon>Polystomatidae</taxon>
        <taxon>Protopolystoma</taxon>
    </lineage>
</organism>
<feature type="transmembrane region" description="Helical" evidence="1">
    <location>
        <begin position="81"/>
        <end position="106"/>
    </location>
</feature>